<evidence type="ECO:0000256" key="4">
    <source>
        <dbReference type="ARBA" id="ARBA00004563"/>
    </source>
</evidence>
<dbReference type="GO" id="GO:0044167">
    <property type="term" value="C:host cell endoplasmic reticulum membrane"/>
    <property type="evidence" value="ECO:0007669"/>
    <property type="project" value="UniProtKB-SubCell"/>
</dbReference>
<feature type="domain" description="Bunyavirus glycoprotein G2" evidence="21">
    <location>
        <begin position="23"/>
        <end position="303"/>
    </location>
</feature>
<dbReference type="GO" id="GO:0019062">
    <property type="term" value="P:virion attachment to host cell"/>
    <property type="evidence" value="ECO:0007669"/>
    <property type="project" value="UniProtKB-KW"/>
</dbReference>
<keyword evidence="17" id="KW-1160">Virus entry into host cell</keyword>
<evidence type="ECO:0000256" key="15">
    <source>
        <dbReference type="ARBA" id="ARBA00023180"/>
    </source>
</evidence>
<evidence type="ECO:0000256" key="11">
    <source>
        <dbReference type="ARBA" id="ARBA00022844"/>
    </source>
</evidence>
<dbReference type="EMBL" id="MH370822">
    <property type="protein sequence ID" value="AXZ96247.1"/>
    <property type="molecule type" value="Viral_cRNA"/>
</dbReference>
<evidence type="ECO:0000256" key="12">
    <source>
        <dbReference type="ARBA" id="ARBA00022870"/>
    </source>
</evidence>
<dbReference type="KEGG" id="vg:41324447"/>
<keyword evidence="6" id="KW-0945">Host-virus interaction</keyword>
<protein>
    <recommendedName>
        <fullName evidence="5">Envelopment polyprotein</fullName>
    </recommendedName>
    <alternativeName>
        <fullName evidence="18">M polyprotein</fullName>
    </alternativeName>
</protein>
<keyword evidence="9" id="KW-1161">Viral attachment to host cell</keyword>
<keyword evidence="24" id="KW-1185">Reference proteome</keyword>
<keyword evidence="10" id="KW-1040">Host Golgi apparatus</keyword>
<keyword evidence="13 19" id="KW-1133">Transmembrane helix</keyword>
<evidence type="ECO:0000256" key="17">
    <source>
        <dbReference type="ARBA" id="ARBA00023296"/>
    </source>
</evidence>
<reference evidence="22" key="3">
    <citation type="submission" date="2018-06" db="EMBL/GenBank/DDBJ databases">
        <title>Genomic Characterization of Bunyamwera and Simbu Serogroup Bunyaviruses.</title>
        <authorList>
            <person name="Layton M."/>
            <person name="Bergren N."/>
            <person name="Lee J."/>
            <person name="Russell B."/>
            <person name="Stenglein M."/>
            <person name="Kading R."/>
        </authorList>
    </citation>
    <scope>NUCLEOTIDE SEQUENCE</scope>
    <source>
        <strain evidence="22">DakArB 2198</strain>
    </source>
</reference>
<keyword evidence="11" id="KW-0946">Virion</keyword>
<keyword evidence="16" id="KW-1038">Host endoplasmic reticulum</keyword>
<dbReference type="InterPro" id="IPR005167">
    <property type="entry name" value="Bunya_G1"/>
</dbReference>
<dbReference type="PIRSF" id="PIRSF003944">
    <property type="entry name" value="M_poly_OrthobunV"/>
    <property type="match status" value="1"/>
</dbReference>
<evidence type="ECO:0000256" key="16">
    <source>
        <dbReference type="ARBA" id="ARBA00023184"/>
    </source>
</evidence>
<dbReference type="Pfam" id="PF03563">
    <property type="entry name" value="Bunya_G2"/>
    <property type="match status" value="1"/>
</dbReference>
<dbReference type="Pfam" id="PF03557">
    <property type="entry name" value="Bunya_G1"/>
    <property type="match status" value="1"/>
</dbReference>
<reference evidence="23" key="2">
    <citation type="submission" date="2018-05" db="EMBL/GenBank/DDBJ databases">
        <authorList>
            <person name="Lanie J.A."/>
            <person name="Ng W.-L."/>
            <person name="Kazmierczak K.M."/>
            <person name="Andrzejewski T.M."/>
            <person name="Davidsen T.M."/>
            <person name="Wayne K.J."/>
            <person name="Tettelin H."/>
            <person name="Glass J.I."/>
            <person name="Rusch D."/>
            <person name="Podicherti R."/>
            <person name="Tsui H.-C.T."/>
            <person name="Winkler M.E."/>
        </authorList>
    </citation>
    <scope>NUCLEOTIDE SEQUENCE</scope>
    <source>
        <strain evidence="23">DakArB 2198</strain>
    </source>
</reference>
<organism evidence="22">
    <name type="scientific">Birao virus</name>
    <dbReference type="NCBI Taxonomy" id="273358"/>
    <lineage>
        <taxon>Viruses</taxon>
        <taxon>Riboviria</taxon>
        <taxon>Orthornavirae</taxon>
        <taxon>Negarnaviricota</taxon>
        <taxon>Polyploviricotina</taxon>
        <taxon>Bunyaviricetes</taxon>
        <taxon>Elliovirales</taxon>
        <taxon>Peribunyaviridae</taxon>
        <taxon>Orthobunyavirus</taxon>
        <taxon>Orthobunyavirus biraoense</taxon>
    </lineage>
</organism>
<keyword evidence="12" id="KW-1043">Host membrane</keyword>
<keyword evidence="15" id="KW-0325">Glycoprotein</keyword>
<feature type="transmembrane region" description="Helical" evidence="19">
    <location>
        <begin position="457"/>
        <end position="476"/>
    </location>
</feature>
<dbReference type="RefSeq" id="YP_009666997.1">
    <property type="nucleotide sequence ID" value="NC_043652.1"/>
</dbReference>
<feature type="transmembrane region" description="Helical" evidence="19">
    <location>
        <begin position="313"/>
        <end position="334"/>
    </location>
</feature>
<dbReference type="InterPro" id="IPR005168">
    <property type="entry name" value="Bunya_G2"/>
</dbReference>
<reference evidence="24" key="1">
    <citation type="submission" date="2018-05" db="EMBL/GenBank/DDBJ databases">
        <authorList>
            <person name="Hughes H.R."/>
        </authorList>
    </citation>
    <scope>NUCLEOTIDE SEQUENCE [LARGE SCALE GENOMIC DNA]</scope>
</reference>
<name>A0A346JES4_9VIRU</name>
<evidence type="ECO:0000313" key="22">
    <source>
        <dbReference type="EMBL" id="AXP31999.1"/>
    </source>
</evidence>
<evidence type="ECO:0000259" key="20">
    <source>
        <dbReference type="Pfam" id="PF03557"/>
    </source>
</evidence>
<evidence type="ECO:0000313" key="23">
    <source>
        <dbReference type="EMBL" id="AXZ96247.1"/>
    </source>
</evidence>
<dbReference type="InterPro" id="IPR026400">
    <property type="entry name" value="Bunya_nonstruc_pro_NSm"/>
</dbReference>
<feature type="transmembrane region" description="Helical" evidence="19">
    <location>
        <begin position="207"/>
        <end position="229"/>
    </location>
</feature>
<dbReference type="GO" id="GO:0044178">
    <property type="term" value="C:host cell Golgi membrane"/>
    <property type="evidence" value="ECO:0007669"/>
    <property type="project" value="UniProtKB-SubCell"/>
</dbReference>
<comment type="subcellular location">
    <subcellularLocation>
        <location evidence="2">Host Golgi apparatus membrane</location>
        <topology evidence="2">Multi-pass membrane protein</topology>
    </subcellularLocation>
    <subcellularLocation>
        <location evidence="1">Host Golgi apparatus membrane</location>
        <topology evidence="1">Single-pass type I membrane protein</topology>
    </subcellularLocation>
    <subcellularLocation>
        <location evidence="3">Host endoplasmic reticulum membrane</location>
        <topology evidence="3">Single-pass type I membrane protein</topology>
    </subcellularLocation>
    <subcellularLocation>
        <location evidence="4">Virion membrane</location>
        <topology evidence="4">Single-pass type I membrane protein</topology>
    </subcellularLocation>
</comment>
<feature type="transmembrane region" description="Helical" evidence="19">
    <location>
        <begin position="363"/>
        <end position="385"/>
    </location>
</feature>
<evidence type="ECO:0000256" key="5">
    <source>
        <dbReference type="ARBA" id="ARBA00015294"/>
    </source>
</evidence>
<evidence type="ECO:0000313" key="24">
    <source>
        <dbReference type="Proteomes" id="UP000297103"/>
    </source>
</evidence>
<feature type="transmembrane region" description="Helical" evidence="19">
    <location>
        <begin position="1387"/>
        <end position="1406"/>
    </location>
</feature>
<sequence length="1430" mass="162555">MLLQFFILLPMVWALVHATPIGRCFQGGQLLMQKTSQTSISEFCLKDDVSLIKSEVEYHKNDTGLFGISRVYRHWTISDWKTCKPIKAAGGGINVIELDQNMNLITSTYICSQDCIISVDKENAMLLFQTEKMNHFEVVGTTMSTGWFKSKATVTLDRTCEHIKVSCGKKSLQFHACFRNHMSCVRFLHRTILPGYMAESICQNIELIIILILTVMIFVLLCILTKTYICYILMPIFMPVAYLYGWIYNKSCKKCQCCGLAYHPFTNCGSYCVCGARFETSDRIRLHRESGLCQGYKSLRTARRLCKSKGSSLIISVILSTLILSFVTPIEGYYTEDKDKYTLEEIADILQDRSISSEAVSKIIFVSTASSGCLAIILLFISILLHKIMKLIIKISVIFCDECGMYHSRKGMKFFGDFTNKCGFCTCGQLEDVEGLNIHKTNLSCTFKYQYKWLRGLIMLWSILLILENSIIIAAAEDCFKITQPSLDCIGPLVDIGSCTDKSQRTYESEATKLVSEAKLTSSNAKGYTALGDTLETGLRALATDGHFLSTHALELIFLRRYCDYYKAFEHNSGYSQVKWRAISRTEQYDICSRHSTHHFCRCLADGTKCQNGDWDFAQEMNSTYNTKHDFYAHDLTFTIKLFVNAFPGTASSYLCTKIKEHNSAESAKIFEKIWTKYGNNKLLVGIMKFGKYLTTLPFFSTYELPREYERLILRNSGHELRTSGQKTSMASAIVGPKSNECINAKKISCLSPRFGLPIGELLGCGPDNMKIYKKPSKIYNTLKNNKWCNGDMHCLKEFEPAVQDVVNKIKTMTCWLQEPTANDDVFTIAINSCRMSDKGQCIVGENQWSVMRCDSGLLYYTDHRPGEDTGNDIGHYCISHKCNTDRYPLNPEIVKDCVWEYKSRKATFAKEHSLDNLEDYKRSLIEKLSHDLQIYKFKPLKDLPHIKPVYKYITADGVVNSDGIEGAYITAEIPAVSGSSIGYNIISKDNQPLLDIIVYIKSAIIKTQYNHIYDTGPTVGINTKHDEQCTGSCPTEIEHDANWLTFSQERTSRWGCEDWGCLAINTGCVYGSCQDIIRPEARVYRKAMDETILLTACIAFPGQSYCTEINAIEPKITEQIELQFKTIDMKTMPSIILVRNHKLYSGQINDLATFGQMCGNVQKTNQSILGAGTVKFDYICYGASRKDVIIRKCYNNNYDSCKYLREESTLLFEDNHETISVYNPSHLVGQLQMKLILGDIRYKTFSEKVDLQVDAKCVGCPDCFESYMCNLQIVSTIDTNCAISGPCDIFHDRILITANNQNYAIKMSCKSDPPIESKIEICKNKYDLHITTIPKDDKIEINTGDQSSYIRERDNRCGTWLCKVYNEGISALFEPLKAIFGKYFDIFIYGIIILVALFISIYFLMPMCMKCKDTLKHNEKLYQQEIKQR</sequence>
<dbReference type="InterPro" id="IPR014413">
    <property type="entry name" value="M_poly_OrthobunV"/>
</dbReference>
<evidence type="ECO:0000256" key="13">
    <source>
        <dbReference type="ARBA" id="ARBA00022989"/>
    </source>
</evidence>
<evidence type="ECO:0000256" key="14">
    <source>
        <dbReference type="ARBA" id="ARBA00023136"/>
    </source>
</evidence>
<evidence type="ECO:0000256" key="19">
    <source>
        <dbReference type="SAM" id="Phobius"/>
    </source>
</evidence>
<evidence type="ECO:0000256" key="2">
    <source>
        <dbReference type="ARBA" id="ARBA00004252"/>
    </source>
</evidence>
<keyword evidence="7 19" id="KW-0812">Transmembrane</keyword>
<dbReference type="Proteomes" id="UP000297103">
    <property type="component" value="Genome"/>
</dbReference>
<dbReference type="GO" id="GO:0055036">
    <property type="term" value="C:virion membrane"/>
    <property type="evidence" value="ECO:0007669"/>
    <property type="project" value="UniProtKB-SubCell"/>
</dbReference>
<evidence type="ECO:0000256" key="18">
    <source>
        <dbReference type="ARBA" id="ARBA00031199"/>
    </source>
</evidence>
<dbReference type="GO" id="GO:0046718">
    <property type="term" value="P:symbiont entry into host cell"/>
    <property type="evidence" value="ECO:0007669"/>
    <property type="project" value="UniProtKB-KW"/>
</dbReference>
<keyword evidence="8" id="KW-0732">Signal</keyword>
<keyword evidence="14 19" id="KW-0472">Membrane</keyword>
<accession>A0A346JES4</accession>
<evidence type="ECO:0000256" key="8">
    <source>
        <dbReference type="ARBA" id="ARBA00022729"/>
    </source>
</evidence>
<dbReference type="GO" id="GO:0044003">
    <property type="term" value="P:symbiont-mediated perturbation of host process"/>
    <property type="evidence" value="ECO:0007669"/>
    <property type="project" value="InterPro"/>
</dbReference>
<evidence type="ECO:0000256" key="1">
    <source>
        <dbReference type="ARBA" id="ARBA00004244"/>
    </source>
</evidence>
<dbReference type="GeneID" id="41324447"/>
<evidence type="ECO:0000256" key="7">
    <source>
        <dbReference type="ARBA" id="ARBA00022692"/>
    </source>
</evidence>
<evidence type="ECO:0000256" key="3">
    <source>
        <dbReference type="ARBA" id="ARBA00004482"/>
    </source>
</evidence>
<proteinExistence type="predicted"/>
<dbReference type="NCBIfam" id="TIGR04210">
    <property type="entry name" value="bunya_NSm"/>
    <property type="match status" value="1"/>
</dbReference>
<feature type="domain" description="Bunyavirus glycoprotein G1" evidence="20">
    <location>
        <begin position="507"/>
        <end position="1369"/>
    </location>
</feature>
<evidence type="ECO:0000256" key="9">
    <source>
        <dbReference type="ARBA" id="ARBA00022804"/>
    </source>
</evidence>
<evidence type="ECO:0000256" key="10">
    <source>
        <dbReference type="ARBA" id="ARBA00022812"/>
    </source>
</evidence>
<evidence type="ECO:0000256" key="6">
    <source>
        <dbReference type="ARBA" id="ARBA00022581"/>
    </source>
</evidence>
<evidence type="ECO:0000259" key="21">
    <source>
        <dbReference type="Pfam" id="PF03563"/>
    </source>
</evidence>
<dbReference type="EMBL" id="MH484283">
    <property type="protein sequence ID" value="AXP31999.1"/>
    <property type="molecule type" value="Viral_cRNA"/>
</dbReference>